<evidence type="ECO:0000313" key="1">
    <source>
        <dbReference type="EMBL" id="EAQ87892.1"/>
    </source>
</evidence>
<gene>
    <name evidence="1" type="ORF">CHGG_04511</name>
</gene>
<dbReference type="EMBL" id="CH408032">
    <property type="protein sequence ID" value="EAQ87892.1"/>
    <property type="molecule type" value="Genomic_DNA"/>
</dbReference>
<name>Q2H135_CHAGB</name>
<reference evidence="2" key="1">
    <citation type="journal article" date="2015" name="Genome Announc.">
        <title>Draft genome sequence of the cellulolytic fungus Chaetomium globosum.</title>
        <authorList>
            <person name="Cuomo C.A."/>
            <person name="Untereiner W.A."/>
            <person name="Ma L.-J."/>
            <person name="Grabherr M."/>
            <person name="Birren B.W."/>
        </authorList>
    </citation>
    <scope>NUCLEOTIDE SEQUENCE [LARGE SCALE GENOMIC DNA]</scope>
    <source>
        <strain evidence="2">ATCC 6205 / CBS 148.51 / DSM 1962 / NBRC 6347 / NRRL 1970</strain>
    </source>
</reference>
<organism evidence="1 2">
    <name type="scientific">Chaetomium globosum (strain ATCC 6205 / CBS 148.51 / DSM 1962 / NBRC 6347 / NRRL 1970)</name>
    <name type="common">Soil fungus</name>
    <dbReference type="NCBI Taxonomy" id="306901"/>
    <lineage>
        <taxon>Eukaryota</taxon>
        <taxon>Fungi</taxon>
        <taxon>Dikarya</taxon>
        <taxon>Ascomycota</taxon>
        <taxon>Pezizomycotina</taxon>
        <taxon>Sordariomycetes</taxon>
        <taxon>Sordariomycetidae</taxon>
        <taxon>Sordariales</taxon>
        <taxon>Chaetomiaceae</taxon>
        <taxon>Chaetomium</taxon>
    </lineage>
</organism>
<dbReference type="VEuPathDB" id="FungiDB:CHGG_04511"/>
<dbReference type="RefSeq" id="XP_001223725.1">
    <property type="nucleotide sequence ID" value="XM_001223724.1"/>
</dbReference>
<dbReference type="Proteomes" id="UP000001056">
    <property type="component" value="Unassembled WGS sequence"/>
</dbReference>
<dbReference type="HOGENOM" id="CLU_1440888_0_0_1"/>
<protein>
    <submittedName>
        <fullName evidence="1">Uncharacterized protein</fullName>
    </submittedName>
</protein>
<accession>Q2H135</accession>
<dbReference type="GeneID" id="4392715"/>
<sequence>MCVGAGEVLALRPEETCPSQGTTSGRGRCVESPRSLEDVGLVGRAVRRGAGAVSARGCGAEGLGFSDSVILGTSEQQPNFNGDGDKANGRDGQIKSDVANCCRLLDYWAIGVALGDAGIKEGEPPSKCGRGAWQGASEDDPLFQSLANQRLCNVSRQGNDRGSTGIRAANYVGQSQLFPENFPSDGPS</sequence>
<proteinExistence type="predicted"/>
<dbReference type="AlphaFoldDB" id="Q2H135"/>
<keyword evidence="2" id="KW-1185">Reference proteome</keyword>
<dbReference type="InParanoid" id="Q2H135"/>
<evidence type="ECO:0000313" key="2">
    <source>
        <dbReference type="Proteomes" id="UP000001056"/>
    </source>
</evidence>